<dbReference type="SUPFAM" id="SSF46689">
    <property type="entry name" value="Homeodomain-like"/>
    <property type="match status" value="1"/>
</dbReference>
<evidence type="ECO:0000256" key="2">
    <source>
        <dbReference type="PROSITE-ProRule" id="PRU00335"/>
    </source>
</evidence>
<dbReference type="InterPro" id="IPR050109">
    <property type="entry name" value="HTH-type_TetR-like_transc_reg"/>
</dbReference>
<name>A0A1H2RCB6_9PSED</name>
<dbReference type="Proteomes" id="UP000243778">
    <property type="component" value="Unassembled WGS sequence"/>
</dbReference>
<evidence type="ECO:0000256" key="1">
    <source>
        <dbReference type="ARBA" id="ARBA00023125"/>
    </source>
</evidence>
<sequence length="237" mass="26035">MSGLAQRSGGRVRQDNEALILAAAEATFAEYGFKGASMGMIALRAGLPKANLHYYFGNKQALYMAVLGRILQLWTESFDTLRIDDEPAEALSRYIRNKLEFSWRNPLASKVFAMEVISGGACLEAHFNQDFRDWFRGRAQVFHAWSAAGKMDPVDPIHLIFLLWSSTQHYADFATQIGSILGQPGGIECEMEEICANLTTIILKGCGVRGNITRQSLTNSTAVSSSLCSTGARPGME</sequence>
<organism evidence="4 5">
    <name type="scientific">Pseudomonas kuykendallii</name>
    <dbReference type="NCBI Taxonomy" id="1007099"/>
    <lineage>
        <taxon>Bacteria</taxon>
        <taxon>Pseudomonadati</taxon>
        <taxon>Pseudomonadota</taxon>
        <taxon>Gammaproteobacteria</taxon>
        <taxon>Pseudomonadales</taxon>
        <taxon>Pseudomonadaceae</taxon>
        <taxon>Pseudomonas</taxon>
    </lineage>
</organism>
<dbReference type="AlphaFoldDB" id="A0A1H2RCB6"/>
<dbReference type="PANTHER" id="PTHR30055:SF196">
    <property type="entry name" value="HTH-TYPE TRANSCRIPTIONAL REGULATOR RUTR"/>
    <property type="match status" value="1"/>
</dbReference>
<gene>
    <name evidence="4" type="ORF">SAMN05216287_0308</name>
</gene>
<dbReference type="InterPro" id="IPR001647">
    <property type="entry name" value="HTH_TetR"/>
</dbReference>
<proteinExistence type="predicted"/>
<feature type="domain" description="HTH tetR-type" evidence="3">
    <location>
        <begin position="14"/>
        <end position="74"/>
    </location>
</feature>
<dbReference type="OrthoDB" id="6860332at2"/>
<evidence type="ECO:0000259" key="3">
    <source>
        <dbReference type="PROSITE" id="PS50977"/>
    </source>
</evidence>
<keyword evidence="5" id="KW-1185">Reference proteome</keyword>
<dbReference type="PRINTS" id="PR00455">
    <property type="entry name" value="HTHTETR"/>
</dbReference>
<dbReference type="Pfam" id="PF08362">
    <property type="entry name" value="TetR_C_3"/>
    <property type="match status" value="1"/>
</dbReference>
<dbReference type="GO" id="GO:0045892">
    <property type="term" value="P:negative regulation of DNA-templated transcription"/>
    <property type="evidence" value="ECO:0007669"/>
    <property type="project" value="InterPro"/>
</dbReference>
<dbReference type="GO" id="GO:0000976">
    <property type="term" value="F:transcription cis-regulatory region binding"/>
    <property type="evidence" value="ECO:0007669"/>
    <property type="project" value="TreeGrafter"/>
</dbReference>
<dbReference type="InterPro" id="IPR013573">
    <property type="entry name" value="Tscrpt_reg_YcdC_C"/>
</dbReference>
<accession>A0A1H2RCB6</accession>
<dbReference type="STRING" id="1007099.SAMN05216287_0308"/>
<dbReference type="PROSITE" id="PS50977">
    <property type="entry name" value="HTH_TETR_2"/>
    <property type="match status" value="1"/>
</dbReference>
<evidence type="ECO:0000313" key="5">
    <source>
        <dbReference type="Proteomes" id="UP000243778"/>
    </source>
</evidence>
<protein>
    <submittedName>
        <fullName evidence="4">Transcriptional regulator, TetR family</fullName>
    </submittedName>
</protein>
<dbReference type="GO" id="GO:0003700">
    <property type="term" value="F:DNA-binding transcription factor activity"/>
    <property type="evidence" value="ECO:0007669"/>
    <property type="project" value="TreeGrafter"/>
</dbReference>
<dbReference type="InterPro" id="IPR036271">
    <property type="entry name" value="Tet_transcr_reg_TetR-rel_C_sf"/>
</dbReference>
<dbReference type="Gene3D" id="1.10.357.10">
    <property type="entry name" value="Tetracycline Repressor, domain 2"/>
    <property type="match status" value="1"/>
</dbReference>
<dbReference type="SUPFAM" id="SSF48498">
    <property type="entry name" value="Tetracyclin repressor-like, C-terminal domain"/>
    <property type="match status" value="1"/>
</dbReference>
<dbReference type="Gene3D" id="1.10.10.60">
    <property type="entry name" value="Homeodomain-like"/>
    <property type="match status" value="1"/>
</dbReference>
<dbReference type="InterPro" id="IPR009057">
    <property type="entry name" value="Homeodomain-like_sf"/>
</dbReference>
<evidence type="ECO:0000313" key="4">
    <source>
        <dbReference type="EMBL" id="SDW17116.1"/>
    </source>
</evidence>
<dbReference type="Pfam" id="PF00440">
    <property type="entry name" value="TetR_N"/>
    <property type="match status" value="1"/>
</dbReference>
<dbReference type="EMBL" id="FNNU01000001">
    <property type="protein sequence ID" value="SDW17116.1"/>
    <property type="molecule type" value="Genomic_DNA"/>
</dbReference>
<feature type="DNA-binding region" description="H-T-H motif" evidence="2">
    <location>
        <begin position="37"/>
        <end position="56"/>
    </location>
</feature>
<reference evidence="5" key="1">
    <citation type="submission" date="2016-10" db="EMBL/GenBank/DDBJ databases">
        <authorList>
            <person name="Varghese N."/>
            <person name="Submissions S."/>
        </authorList>
    </citation>
    <scope>NUCLEOTIDE SEQUENCE [LARGE SCALE GENOMIC DNA]</scope>
    <source>
        <strain evidence="5">NRRL B-59562</strain>
    </source>
</reference>
<dbReference type="PANTHER" id="PTHR30055">
    <property type="entry name" value="HTH-TYPE TRANSCRIPTIONAL REGULATOR RUTR"/>
    <property type="match status" value="1"/>
</dbReference>
<keyword evidence="1 2" id="KW-0238">DNA-binding</keyword>